<dbReference type="InterPro" id="IPR027417">
    <property type="entry name" value="P-loop_NTPase"/>
</dbReference>
<keyword evidence="3" id="KW-1185">Reference proteome</keyword>
<dbReference type="Proteomes" id="UP001595976">
    <property type="component" value="Unassembled WGS sequence"/>
</dbReference>
<organism evidence="2 3">
    <name type="scientific">Bosea minatitlanensis</name>
    <dbReference type="NCBI Taxonomy" id="128782"/>
    <lineage>
        <taxon>Bacteria</taxon>
        <taxon>Pseudomonadati</taxon>
        <taxon>Pseudomonadota</taxon>
        <taxon>Alphaproteobacteria</taxon>
        <taxon>Hyphomicrobiales</taxon>
        <taxon>Boseaceae</taxon>
        <taxon>Bosea</taxon>
    </lineage>
</organism>
<dbReference type="SUPFAM" id="SSF52540">
    <property type="entry name" value="P-loop containing nucleoside triphosphate hydrolases"/>
    <property type="match status" value="1"/>
</dbReference>
<dbReference type="Gene3D" id="3.40.50.300">
    <property type="entry name" value="P-loop containing nucleotide triphosphate hydrolases"/>
    <property type="match status" value="1"/>
</dbReference>
<dbReference type="Pfam" id="PF00004">
    <property type="entry name" value="AAA"/>
    <property type="match status" value="1"/>
</dbReference>
<protein>
    <submittedName>
        <fullName evidence="2">AAA family ATPase</fullName>
    </submittedName>
</protein>
<dbReference type="InterPro" id="IPR003959">
    <property type="entry name" value="ATPase_AAA_core"/>
</dbReference>
<evidence type="ECO:0000313" key="2">
    <source>
        <dbReference type="EMBL" id="MFC5293074.1"/>
    </source>
</evidence>
<gene>
    <name evidence="2" type="ORF">ACFPK2_08725</name>
</gene>
<evidence type="ECO:0000259" key="1">
    <source>
        <dbReference type="SMART" id="SM00382"/>
    </source>
</evidence>
<dbReference type="InterPro" id="IPR003593">
    <property type="entry name" value="AAA+_ATPase"/>
</dbReference>
<dbReference type="InterPro" id="IPR027065">
    <property type="entry name" value="Lon_Prtase"/>
</dbReference>
<dbReference type="PANTHER" id="PTHR43718:SF2">
    <property type="entry name" value="LON PROTEASE HOMOLOG, MITOCHONDRIAL"/>
    <property type="match status" value="1"/>
</dbReference>
<sequence length="547" mass="59862">MGTGEYDDTDREIAKLVPGELAAAQQQLAILDDQNSATVVQLLAGWPMRANSWQVDAAVWAQRVLADQEPPGLPSLPPAVERALRQVMTKPTFGNLTALRKAASRRRPEWSREYNGRLDECVERGDIYLWHLGDESAAGRCVLRALDRITNVARAPIRDGLLRTAIETASGMTYEAVQRQIRNSALHVQMRDRAGTTQSSMSAWIEAWAAHQEKLRAGETEKVLVEEDDEITLVEAVQDDRDRGQWAYAKPVQQTLVVVPSLDHLPKATLTQRDRRDTPRAEFGRIEGVALPLKPVPNALIEILLSLGLRFPWMRHVFDEVGQHLVYSDGAFRLPPLCFAGGPGCGKTSAAIGMLKGFDIPSTVYSAAGVHDGAFAGTSRQWSTGRASVPLQTILKAGVANPVIVLDEIEKSGESRHNGALADVLLSMTEPTSAKAIFDPYLECSVDLSAISFIATANNPNLLSGPLRDRFKVIEIPAPGVEHVPAIAQGLVNEIREKRGAAGAFVEDLAPDEIEILAEGWKPGSMRSLRRRVEILLSGRDRLATRN</sequence>
<proteinExistence type="predicted"/>
<name>A0ABW0F3E7_9HYPH</name>
<accession>A0ABW0F3E7</accession>
<dbReference type="EMBL" id="JBHSLI010000003">
    <property type="protein sequence ID" value="MFC5293074.1"/>
    <property type="molecule type" value="Genomic_DNA"/>
</dbReference>
<comment type="caution">
    <text evidence="2">The sequence shown here is derived from an EMBL/GenBank/DDBJ whole genome shotgun (WGS) entry which is preliminary data.</text>
</comment>
<reference evidence="3" key="1">
    <citation type="journal article" date="2019" name="Int. J. Syst. Evol. Microbiol.">
        <title>The Global Catalogue of Microorganisms (GCM) 10K type strain sequencing project: providing services to taxonomists for standard genome sequencing and annotation.</title>
        <authorList>
            <consortium name="The Broad Institute Genomics Platform"/>
            <consortium name="The Broad Institute Genome Sequencing Center for Infectious Disease"/>
            <person name="Wu L."/>
            <person name="Ma J."/>
        </authorList>
    </citation>
    <scope>NUCLEOTIDE SEQUENCE [LARGE SCALE GENOMIC DNA]</scope>
    <source>
        <strain evidence="3">CGMCC 1.15643</strain>
    </source>
</reference>
<feature type="domain" description="AAA+ ATPase" evidence="1">
    <location>
        <begin position="333"/>
        <end position="480"/>
    </location>
</feature>
<evidence type="ECO:0000313" key="3">
    <source>
        <dbReference type="Proteomes" id="UP001595976"/>
    </source>
</evidence>
<dbReference type="SMART" id="SM00382">
    <property type="entry name" value="AAA"/>
    <property type="match status" value="1"/>
</dbReference>
<dbReference type="PANTHER" id="PTHR43718">
    <property type="entry name" value="LON PROTEASE"/>
    <property type="match status" value="1"/>
</dbReference>
<dbReference type="RefSeq" id="WP_260348828.1">
    <property type="nucleotide sequence ID" value="NZ_JAOAOS010000006.1"/>
</dbReference>